<evidence type="ECO:0000313" key="2">
    <source>
        <dbReference type="Proteomes" id="UP000029585"/>
    </source>
</evidence>
<organism evidence="1 2">
    <name type="scientific">Flavonifractor plautii 1_3_50AFAA</name>
    <dbReference type="NCBI Taxonomy" id="742738"/>
    <lineage>
        <taxon>Bacteria</taxon>
        <taxon>Bacillati</taxon>
        <taxon>Bacillota</taxon>
        <taxon>Clostridia</taxon>
        <taxon>Eubacteriales</taxon>
        <taxon>Oscillospiraceae</taxon>
        <taxon>Flavonifractor</taxon>
    </lineage>
</organism>
<dbReference type="RefSeq" id="WP_024725197.1">
    <property type="nucleotide sequence ID" value="NZ_KN174170.1"/>
</dbReference>
<dbReference type="EMBL" id="ADLO01000131">
    <property type="protein sequence ID" value="KGF52125.1"/>
    <property type="molecule type" value="Genomic_DNA"/>
</dbReference>
<comment type="caution">
    <text evidence="1">The sequence shown here is derived from an EMBL/GenBank/DDBJ whole genome shotgun (WGS) entry which is preliminary data.</text>
</comment>
<dbReference type="HOGENOM" id="CLU_1025965_0_0_9"/>
<evidence type="ECO:0000313" key="1">
    <source>
        <dbReference type="EMBL" id="KGF52125.1"/>
    </source>
</evidence>
<reference evidence="1 2" key="1">
    <citation type="submission" date="2011-08" db="EMBL/GenBank/DDBJ databases">
        <title>The Genome Sequence of Clostridium orbiscindens 1_3_50AFAA.</title>
        <authorList>
            <consortium name="The Broad Institute Genome Sequencing Platform"/>
            <person name="Earl A."/>
            <person name="Ward D."/>
            <person name="Feldgarden M."/>
            <person name="Gevers D."/>
            <person name="Daigneault M."/>
            <person name="Strauss J."/>
            <person name="Allen-Vercoe E."/>
            <person name="Young S.K."/>
            <person name="Zeng Q."/>
            <person name="Gargeya S."/>
            <person name="Fitzgerald M."/>
            <person name="Haas B."/>
            <person name="Abouelleil A."/>
            <person name="Alvarado L."/>
            <person name="Arachchi H.M."/>
            <person name="Berlin A."/>
            <person name="Brown A."/>
            <person name="Chapman S.B."/>
            <person name="Chen Z."/>
            <person name="Dunbar C."/>
            <person name="Freedman E."/>
            <person name="Gearin G."/>
            <person name="Gellesch M."/>
            <person name="Goldberg J."/>
            <person name="Griggs A."/>
            <person name="Gujja S."/>
            <person name="Heiman D."/>
            <person name="Howarth C."/>
            <person name="Larson L."/>
            <person name="Lui A."/>
            <person name="MacDonald P.J.P."/>
            <person name="Montmayeur A."/>
            <person name="Murphy C."/>
            <person name="Neiman D."/>
            <person name="Pearson M."/>
            <person name="Priest M."/>
            <person name="Roberts A."/>
            <person name="Saif S."/>
            <person name="Shea T."/>
            <person name="Shenoy N."/>
            <person name="Sisk P."/>
            <person name="Stolte C."/>
            <person name="Sykes S."/>
            <person name="Wortman J."/>
            <person name="Nusbaum C."/>
            <person name="Birren B."/>
        </authorList>
    </citation>
    <scope>NUCLEOTIDE SEQUENCE [LARGE SCALE GENOMIC DNA]</scope>
    <source>
        <strain evidence="1 2">1_3_50AFAA</strain>
    </source>
</reference>
<keyword evidence="2" id="KW-1185">Reference proteome</keyword>
<dbReference type="Proteomes" id="UP000029585">
    <property type="component" value="Unassembled WGS sequence"/>
</dbReference>
<gene>
    <name evidence="1" type="ORF">HMPREF9460_04102</name>
</gene>
<protein>
    <submittedName>
        <fullName evidence="1">Uncharacterized protein</fullName>
    </submittedName>
</protein>
<dbReference type="eggNOG" id="ENOG502Z9KZ">
    <property type="taxonomic scope" value="Bacteria"/>
</dbReference>
<name>A0A096AZ45_FLAPL</name>
<sequence>MSVPVLTHRRDLRQGDLVFPEEILRIGHTLDFQLDCVSKEVQQEVFGSELDTSSLCDWLNLHTAYDFALQDVADHIEITLCRNFGKKAHPFLYPLNRAERDVLRGEMEACCQRRTDRSLAQQYSHLLTTEEAEPPELTVGTHRLPMGEVGFAEDLSECGGLLQFYMPVTFDPDAVFGTHVATAENDDWLNVYAAYDLNASRPCSALDVILVCGDGNEFAFRYPLAKQEQAALLEKMDAYCLEQTGMALADFRARYLVEEPQPRQAPSLAQL</sequence>
<accession>A0A096AZ45</accession>
<proteinExistence type="predicted"/>
<dbReference type="AlphaFoldDB" id="A0A096AZ45"/>
<dbReference type="PATRIC" id="fig|742738.3.peg.4213"/>